<dbReference type="Gene3D" id="3.40.50.2000">
    <property type="entry name" value="Glycogen Phosphorylase B"/>
    <property type="match status" value="1"/>
</dbReference>
<dbReference type="InterPro" id="IPR040542">
    <property type="entry name" value="HMW1_D2"/>
</dbReference>
<evidence type="ECO:0000256" key="1">
    <source>
        <dbReference type="ARBA" id="ARBA00004922"/>
    </source>
</evidence>
<sequence length="629" mass="70063">MTANTDDVFSLEKFEYLCYSRQQEPAARELVRLLALIDRNYGKLANNFSLSVSPAVPDAALEQHVLIRVTSAISALFSDPSFHISPDGFGQLINFQRWLSSLFGASPFINCDHILRSLNLGGPEAKDFQIKPLDLVKFCILYSPESELPLDVEMLWKQNKPLAAALFMALLSPRFLGTPAAHSKREALLGWLPDRLQELDSLDGLPVAILHDVYMHCSYADLPQRHRIKGAINVLIEKKLREAGIGDIDDVDTQADAAGKPVLLVLLEWFSGGHSIYRTHSKTLEAARRHFHVVAIGYEANTDELGRAVFDEFVAFEKPGDMLACLAQLRALAIERRPQVLYMPSVGMFPITMFAANLRVAPLQVAALGHPATTHSKRIDYISVEDDFVGDPACFSEKLLRLPADGQPYRPSSIPFNVPELERTDKPYVNVAIAATTMKLNPRFLMACQKIAELALQPPNGQAPKQVRFHFLIGQAQGLLYPQLQRLVLRYVPGASVYPHQPYQEYLSIFNQCDMFLSPFPFGNTNGIIDAFMVGLPGVCKTGPEVFEHIDEGLFRRVGLPGWTIAATLDDYILAAVRMATDAGERNALYRHLADPQYLQRLFEGRPESLGDALIELSRSRVTKAQAQP</sequence>
<dbReference type="PANTHER" id="PTHR44835:SF1">
    <property type="entry name" value="PROTEIN O-GLCNAC TRANSFERASE"/>
    <property type="match status" value="1"/>
</dbReference>
<dbReference type="Gene3D" id="3.40.50.11380">
    <property type="match status" value="1"/>
</dbReference>
<comment type="caution">
    <text evidence="6">The sequence shown here is derived from an EMBL/GenBank/DDBJ whole genome shotgun (WGS) entry which is preliminary data.</text>
</comment>
<evidence type="ECO:0000313" key="7">
    <source>
        <dbReference type="Proteomes" id="UP001617427"/>
    </source>
</evidence>
<dbReference type="PANTHER" id="PTHR44835">
    <property type="entry name" value="UDP-N-ACETYLGLUCOSAMINE--PEPTIDE N-ACETYLGLUCOSAMINYLTRANSFERASE SPINDLY-RELATED"/>
    <property type="match status" value="1"/>
</dbReference>
<keyword evidence="7" id="KW-1185">Reference proteome</keyword>
<evidence type="ECO:0000313" key="6">
    <source>
        <dbReference type="EMBL" id="MFJ3044820.1"/>
    </source>
</evidence>
<keyword evidence="2" id="KW-0328">Glycosyltransferase</keyword>
<dbReference type="InterPro" id="IPR051939">
    <property type="entry name" value="Glycosyltr_41/O-GlcNAc_trsf"/>
</dbReference>
<dbReference type="Pfam" id="PF18254">
    <property type="entry name" value="HMw1_D2"/>
    <property type="match status" value="1"/>
</dbReference>
<dbReference type="InterPro" id="IPR041109">
    <property type="entry name" value="HMW1C_N"/>
</dbReference>
<proteinExistence type="predicted"/>
<organism evidence="6 7">
    <name type="scientific">Herbaspirillum chlorophenolicum</name>
    <dbReference type="NCBI Taxonomy" id="211589"/>
    <lineage>
        <taxon>Bacteria</taxon>
        <taxon>Pseudomonadati</taxon>
        <taxon>Pseudomonadota</taxon>
        <taxon>Betaproteobacteria</taxon>
        <taxon>Burkholderiales</taxon>
        <taxon>Oxalobacteraceae</taxon>
        <taxon>Herbaspirillum</taxon>
    </lineage>
</organism>
<evidence type="ECO:0000256" key="2">
    <source>
        <dbReference type="ARBA" id="ARBA00022676"/>
    </source>
</evidence>
<gene>
    <name evidence="6" type="ORF">ACIPEN_03210</name>
</gene>
<accession>A0ABW8ETM5</accession>
<keyword evidence="3" id="KW-0808">Transferase</keyword>
<reference evidence="6 7" key="1">
    <citation type="submission" date="2024-10" db="EMBL/GenBank/DDBJ databases">
        <title>The Natural Products Discovery Center: Release of the First 8490 Sequenced Strains for Exploring Actinobacteria Biosynthetic Diversity.</title>
        <authorList>
            <person name="Kalkreuter E."/>
            <person name="Kautsar S.A."/>
            <person name="Yang D."/>
            <person name="Bader C.D."/>
            <person name="Teijaro C.N."/>
            <person name="Fluegel L."/>
            <person name="Davis C.M."/>
            <person name="Simpson J.R."/>
            <person name="Lauterbach L."/>
            <person name="Steele A.D."/>
            <person name="Gui C."/>
            <person name="Meng S."/>
            <person name="Li G."/>
            <person name="Viehrig K."/>
            <person name="Ye F."/>
            <person name="Su P."/>
            <person name="Kiefer A.F."/>
            <person name="Nichols A."/>
            <person name="Cepeda A.J."/>
            <person name="Yan W."/>
            <person name="Fan B."/>
            <person name="Jiang Y."/>
            <person name="Adhikari A."/>
            <person name="Zheng C.-J."/>
            <person name="Schuster L."/>
            <person name="Cowan T.M."/>
            <person name="Smanski M.J."/>
            <person name="Chevrette M.G."/>
            <person name="De Carvalho L.P.S."/>
            <person name="Shen B."/>
        </authorList>
    </citation>
    <scope>NUCLEOTIDE SEQUENCE [LARGE SCALE GENOMIC DNA]</scope>
    <source>
        <strain evidence="6 7">NPDC087045</strain>
    </source>
</reference>
<protein>
    <submittedName>
        <fullName evidence="6">Peptide transporter</fullName>
    </submittedName>
</protein>
<dbReference type="RefSeq" id="WP_402698317.1">
    <property type="nucleotide sequence ID" value="NZ_JBIUZV010000002.1"/>
</dbReference>
<evidence type="ECO:0000259" key="4">
    <source>
        <dbReference type="Pfam" id="PF18071"/>
    </source>
</evidence>
<comment type="pathway">
    <text evidence="1">Protein modification; protein glycosylation.</text>
</comment>
<dbReference type="EMBL" id="JBIUZV010000002">
    <property type="protein sequence ID" value="MFJ3044820.1"/>
    <property type="molecule type" value="Genomic_DNA"/>
</dbReference>
<feature type="domain" description="HMW1" evidence="5">
    <location>
        <begin position="155"/>
        <end position="238"/>
    </location>
</feature>
<evidence type="ECO:0000259" key="5">
    <source>
        <dbReference type="Pfam" id="PF18254"/>
    </source>
</evidence>
<dbReference type="Pfam" id="PF18071">
    <property type="entry name" value="HMW1C_N"/>
    <property type="match status" value="1"/>
</dbReference>
<name>A0ABW8ETM5_9BURK</name>
<evidence type="ECO:0000256" key="3">
    <source>
        <dbReference type="ARBA" id="ARBA00022679"/>
    </source>
</evidence>
<feature type="domain" description="HMW1C N-terminal" evidence="4">
    <location>
        <begin position="9"/>
        <end position="147"/>
    </location>
</feature>
<dbReference type="Proteomes" id="UP001617427">
    <property type="component" value="Unassembled WGS sequence"/>
</dbReference>